<keyword evidence="9" id="KW-0406">Ion transport</keyword>
<evidence type="ECO:0000256" key="1">
    <source>
        <dbReference type="ARBA" id="ARBA00004651"/>
    </source>
</evidence>
<evidence type="ECO:0000313" key="15">
    <source>
        <dbReference type="EMBL" id="XDI05913.1"/>
    </source>
</evidence>
<dbReference type="InterPro" id="IPR050277">
    <property type="entry name" value="Sodium:Solute_Symporter"/>
</dbReference>
<keyword evidence="7 14" id="KW-1133">Transmembrane helix</keyword>
<comment type="catalytic activity">
    <reaction evidence="12">
        <text>L-proline(in) + Na(+)(in) = L-proline(out) + Na(+)(out)</text>
        <dbReference type="Rhea" id="RHEA:28967"/>
        <dbReference type="ChEBI" id="CHEBI:29101"/>
        <dbReference type="ChEBI" id="CHEBI:60039"/>
    </reaction>
</comment>
<dbReference type="PROSITE" id="PS00457">
    <property type="entry name" value="NA_SOLUT_SYMP_2"/>
    <property type="match status" value="1"/>
</dbReference>
<feature type="transmembrane region" description="Helical" evidence="14">
    <location>
        <begin position="420"/>
        <end position="439"/>
    </location>
</feature>
<feature type="transmembrane region" description="Helical" evidence="14">
    <location>
        <begin position="122"/>
        <end position="143"/>
    </location>
</feature>
<feature type="transmembrane region" description="Helical" evidence="14">
    <location>
        <begin position="272"/>
        <end position="294"/>
    </location>
</feature>
<dbReference type="GO" id="GO:0006814">
    <property type="term" value="P:sodium ion transport"/>
    <property type="evidence" value="ECO:0007669"/>
    <property type="project" value="UniProtKB-KW"/>
</dbReference>
<feature type="transmembrane region" description="Helical" evidence="14">
    <location>
        <begin position="44"/>
        <end position="67"/>
    </location>
</feature>
<dbReference type="EMBL" id="CP162511">
    <property type="protein sequence ID" value="XDI05913.1"/>
    <property type="molecule type" value="Genomic_DNA"/>
</dbReference>
<feature type="transmembrane region" description="Helical" evidence="14">
    <location>
        <begin position="363"/>
        <end position="383"/>
    </location>
</feature>
<keyword evidence="3" id="KW-0813">Transport</keyword>
<gene>
    <name evidence="15" type="ORF">ABFY20_02110</name>
</gene>
<organism evidence="15">
    <name type="scientific">Herbiconiux sp. A18JL235</name>
    <dbReference type="NCBI Taxonomy" id="3152363"/>
    <lineage>
        <taxon>Bacteria</taxon>
        <taxon>Bacillati</taxon>
        <taxon>Actinomycetota</taxon>
        <taxon>Actinomycetes</taxon>
        <taxon>Micrococcales</taxon>
        <taxon>Microbacteriaceae</taxon>
        <taxon>Herbiconiux</taxon>
    </lineage>
</organism>
<feature type="transmembrane region" description="Helical" evidence="14">
    <location>
        <begin position="236"/>
        <end position="260"/>
    </location>
</feature>
<dbReference type="AlphaFoldDB" id="A0AB39BI99"/>
<feature type="transmembrane region" description="Helical" evidence="14">
    <location>
        <begin position="6"/>
        <end position="23"/>
    </location>
</feature>
<dbReference type="Gene3D" id="1.20.1730.10">
    <property type="entry name" value="Sodium/glucose cotransporter"/>
    <property type="match status" value="1"/>
</dbReference>
<feature type="transmembrane region" description="Helical" evidence="14">
    <location>
        <begin position="389"/>
        <end position="413"/>
    </location>
</feature>
<dbReference type="InterPro" id="IPR038377">
    <property type="entry name" value="Na/Glc_symporter_sf"/>
</dbReference>
<keyword evidence="5 14" id="KW-0812">Transmembrane</keyword>
<keyword evidence="8" id="KW-0915">Sodium</keyword>
<evidence type="ECO:0000256" key="4">
    <source>
        <dbReference type="ARBA" id="ARBA00022475"/>
    </source>
</evidence>
<dbReference type="PROSITE" id="PS50283">
    <property type="entry name" value="NA_SOLUT_SYMP_3"/>
    <property type="match status" value="1"/>
</dbReference>
<name>A0AB39BI99_9MICO</name>
<evidence type="ECO:0000256" key="5">
    <source>
        <dbReference type="ARBA" id="ARBA00022692"/>
    </source>
</evidence>
<evidence type="ECO:0000256" key="14">
    <source>
        <dbReference type="SAM" id="Phobius"/>
    </source>
</evidence>
<dbReference type="InterPro" id="IPR001734">
    <property type="entry name" value="Na/solute_symporter"/>
</dbReference>
<proteinExistence type="inferred from homology"/>
<reference evidence="15" key="1">
    <citation type="submission" date="2024-05" db="EMBL/GenBank/DDBJ databases">
        <title>Herbiconiux sp. A18JL235.</title>
        <authorList>
            <person name="Zhang G."/>
        </authorList>
    </citation>
    <scope>NUCLEOTIDE SEQUENCE</scope>
    <source>
        <strain evidence="15">A18JL235</strain>
    </source>
</reference>
<dbReference type="GO" id="GO:0015293">
    <property type="term" value="F:symporter activity"/>
    <property type="evidence" value="ECO:0007669"/>
    <property type="project" value="UniProtKB-KW"/>
</dbReference>
<sequence length="503" mass="53300">MDMFIGYAGIGLFLVAVTLVMELTRKRDADFSEYATAGRSFGPFYGTMAYLNTFLPGTVFISFAGLAAASGLIGFYLVAYALLGMFLMHALARHVHTWGRKHDLRTQSDLLGLRYRSKPVQAVSAVIGIIATIPWIILGMQSLALVFDVLSFGAVGPLLAVIISVVVIGVRQIWTVRFGMRGIIISDMVQGIVAYFGGTLVAIGLIVWLLTNGHGFAEVPASFFTLPGPDSELGPLYALSITVTGALGTWCWPDIFMRLFTAKSARTVQRTAWQAAPILLVFGTAVLLVAFLAGSMPEVAAAPDRVWFTVAQVGGVALLTVASICVVAATMGNVGANLQAVGTQTANDIVGPLTRTRIQSARAGRIAVAAVTLVSAIGALFTVNVSAGLLSLALISYQGIVQLAPTLLLGVFWRRGTATGAVLSMITGFVTAAVLQYFYPVSIPWLGGLTSGVAALVVNTAVYVICAYAAKPDADRDAWTERLWRESAAAHDDEDELVTTTAH</sequence>
<feature type="transmembrane region" description="Helical" evidence="14">
    <location>
        <begin position="445"/>
        <end position="470"/>
    </location>
</feature>
<evidence type="ECO:0000256" key="2">
    <source>
        <dbReference type="ARBA" id="ARBA00006434"/>
    </source>
</evidence>
<evidence type="ECO:0000256" key="8">
    <source>
        <dbReference type="ARBA" id="ARBA00023053"/>
    </source>
</evidence>
<keyword evidence="11" id="KW-0739">Sodium transport</keyword>
<dbReference type="InterPro" id="IPR018212">
    <property type="entry name" value="Na/solute_symporter_CS"/>
</dbReference>
<evidence type="ECO:0000256" key="13">
    <source>
        <dbReference type="RuleBase" id="RU362091"/>
    </source>
</evidence>
<dbReference type="RefSeq" id="WP_368498302.1">
    <property type="nucleotide sequence ID" value="NZ_CP162511.1"/>
</dbReference>
<evidence type="ECO:0000256" key="6">
    <source>
        <dbReference type="ARBA" id="ARBA00022847"/>
    </source>
</evidence>
<feature type="transmembrane region" description="Helical" evidence="14">
    <location>
        <begin position="191"/>
        <end position="210"/>
    </location>
</feature>
<dbReference type="GO" id="GO:0046942">
    <property type="term" value="P:carboxylic acid transport"/>
    <property type="evidence" value="ECO:0007669"/>
    <property type="project" value="UniProtKB-ARBA"/>
</dbReference>
<protein>
    <submittedName>
        <fullName evidence="15">Sodium:solute symporter</fullName>
    </submittedName>
</protein>
<evidence type="ECO:0000256" key="9">
    <source>
        <dbReference type="ARBA" id="ARBA00023065"/>
    </source>
</evidence>
<evidence type="ECO:0000256" key="3">
    <source>
        <dbReference type="ARBA" id="ARBA00022448"/>
    </source>
</evidence>
<feature type="transmembrane region" description="Helical" evidence="14">
    <location>
        <begin position="149"/>
        <end position="170"/>
    </location>
</feature>
<dbReference type="PANTHER" id="PTHR48086:SF3">
    <property type="entry name" value="SODIUM_PROLINE SYMPORTER"/>
    <property type="match status" value="1"/>
</dbReference>
<dbReference type="GO" id="GO:0005886">
    <property type="term" value="C:plasma membrane"/>
    <property type="evidence" value="ECO:0007669"/>
    <property type="project" value="UniProtKB-SubCell"/>
</dbReference>
<accession>A0AB39BI99</accession>
<comment type="subcellular location">
    <subcellularLocation>
        <location evidence="1">Cell membrane</location>
        <topology evidence="1">Multi-pass membrane protein</topology>
    </subcellularLocation>
</comment>
<keyword evidence="10 14" id="KW-0472">Membrane</keyword>
<evidence type="ECO:0000256" key="10">
    <source>
        <dbReference type="ARBA" id="ARBA00023136"/>
    </source>
</evidence>
<feature type="transmembrane region" description="Helical" evidence="14">
    <location>
        <begin position="306"/>
        <end position="329"/>
    </location>
</feature>
<dbReference type="Pfam" id="PF00474">
    <property type="entry name" value="SSF"/>
    <property type="match status" value="1"/>
</dbReference>
<keyword evidence="4" id="KW-1003">Cell membrane</keyword>
<dbReference type="PANTHER" id="PTHR48086">
    <property type="entry name" value="SODIUM/PROLINE SYMPORTER-RELATED"/>
    <property type="match status" value="1"/>
</dbReference>
<keyword evidence="6" id="KW-0769">Symport</keyword>
<dbReference type="CDD" id="cd10322">
    <property type="entry name" value="SLC5sbd"/>
    <property type="match status" value="1"/>
</dbReference>
<evidence type="ECO:0000256" key="12">
    <source>
        <dbReference type="ARBA" id="ARBA00033708"/>
    </source>
</evidence>
<evidence type="ECO:0000256" key="7">
    <source>
        <dbReference type="ARBA" id="ARBA00022989"/>
    </source>
</evidence>
<feature type="transmembrane region" description="Helical" evidence="14">
    <location>
        <begin position="73"/>
        <end position="92"/>
    </location>
</feature>
<comment type="similarity">
    <text evidence="2 13">Belongs to the sodium:solute symporter (SSF) (TC 2.A.21) family.</text>
</comment>
<evidence type="ECO:0000256" key="11">
    <source>
        <dbReference type="ARBA" id="ARBA00023201"/>
    </source>
</evidence>